<gene>
    <name evidence="1" type="ORF">ENJ15_07970</name>
</gene>
<name>A0A7V5RQK2_CALAY</name>
<sequence>MNGADALERAKRVKRGHESSWLAISNVVSIGIGEIDNTAGIIIGVRNHPESVREKVPPKIDGVPIVIKTVRELKAL</sequence>
<organism evidence="1">
    <name type="scientific">Caldithrix abyssi</name>
    <dbReference type="NCBI Taxonomy" id="187145"/>
    <lineage>
        <taxon>Bacteria</taxon>
        <taxon>Pseudomonadati</taxon>
        <taxon>Calditrichota</taxon>
        <taxon>Calditrichia</taxon>
        <taxon>Calditrichales</taxon>
        <taxon>Calditrichaceae</taxon>
        <taxon>Caldithrix</taxon>
    </lineage>
</organism>
<comment type="caution">
    <text evidence="1">The sequence shown here is derived from an EMBL/GenBank/DDBJ whole genome shotgun (WGS) entry which is preliminary data.</text>
</comment>
<dbReference type="AlphaFoldDB" id="A0A7V5RQK2"/>
<reference evidence="1" key="1">
    <citation type="journal article" date="2020" name="mSystems">
        <title>Genome- and Community-Level Interaction Insights into Carbon Utilization and Element Cycling Functions of Hydrothermarchaeota in Hydrothermal Sediment.</title>
        <authorList>
            <person name="Zhou Z."/>
            <person name="Liu Y."/>
            <person name="Xu W."/>
            <person name="Pan J."/>
            <person name="Luo Z.H."/>
            <person name="Li M."/>
        </authorList>
    </citation>
    <scope>NUCLEOTIDE SEQUENCE [LARGE SCALE GENOMIC DNA]</scope>
    <source>
        <strain evidence="1">HyVt-460</strain>
    </source>
</reference>
<dbReference type="Proteomes" id="UP000885771">
    <property type="component" value="Unassembled WGS sequence"/>
</dbReference>
<proteinExistence type="predicted"/>
<accession>A0A7V5RQK2</accession>
<protein>
    <submittedName>
        <fullName evidence="1">Uncharacterized protein</fullName>
    </submittedName>
</protein>
<evidence type="ECO:0000313" key="1">
    <source>
        <dbReference type="EMBL" id="HHM02938.1"/>
    </source>
</evidence>
<dbReference type="EMBL" id="DRLI01000308">
    <property type="protein sequence ID" value="HHM02938.1"/>
    <property type="molecule type" value="Genomic_DNA"/>
</dbReference>